<evidence type="ECO:0000256" key="1">
    <source>
        <dbReference type="SAM" id="Coils"/>
    </source>
</evidence>
<accession>A0A4Y7T981</accession>
<dbReference type="Proteomes" id="UP000298030">
    <property type="component" value="Unassembled WGS sequence"/>
</dbReference>
<comment type="caution">
    <text evidence="2">The sequence shown here is derived from an EMBL/GenBank/DDBJ whole genome shotgun (WGS) entry which is preliminary data.</text>
</comment>
<dbReference type="Gene3D" id="1.20.1280.50">
    <property type="match status" value="1"/>
</dbReference>
<sequence length="189" mass="21466">MSSIAEGILTVKVERTPVSTVSVLVDGHSVRPSLGAELQNSRSQYCIQRFQHSRGFSGFSSRQLGWGLEPVMARPLKLTHTHTHTKQELGEVNREIQDLECRLTLLRAKRETLHGEVRKYNGLCSSLRGLPQDILVEIFVHCLPQNRHSVLHVTDAPILLTTICRRWRDIALHTPRLWTSFHVVTNSYG</sequence>
<gene>
    <name evidence="2" type="ORF">FA13DRAFT_519823</name>
</gene>
<keyword evidence="1" id="KW-0175">Coiled coil</keyword>
<evidence type="ECO:0000313" key="2">
    <source>
        <dbReference type="EMBL" id="TEB30561.1"/>
    </source>
</evidence>
<dbReference type="AlphaFoldDB" id="A0A4Y7T981"/>
<evidence type="ECO:0000313" key="3">
    <source>
        <dbReference type="Proteomes" id="UP000298030"/>
    </source>
</evidence>
<organism evidence="2 3">
    <name type="scientific">Coprinellus micaceus</name>
    <name type="common">Glistening ink-cap mushroom</name>
    <name type="synonym">Coprinus micaceus</name>
    <dbReference type="NCBI Taxonomy" id="71717"/>
    <lineage>
        <taxon>Eukaryota</taxon>
        <taxon>Fungi</taxon>
        <taxon>Dikarya</taxon>
        <taxon>Basidiomycota</taxon>
        <taxon>Agaricomycotina</taxon>
        <taxon>Agaricomycetes</taxon>
        <taxon>Agaricomycetidae</taxon>
        <taxon>Agaricales</taxon>
        <taxon>Agaricineae</taxon>
        <taxon>Psathyrellaceae</taxon>
        <taxon>Coprinellus</taxon>
    </lineage>
</organism>
<dbReference type="EMBL" id="QPFP01000022">
    <property type="protein sequence ID" value="TEB30561.1"/>
    <property type="molecule type" value="Genomic_DNA"/>
</dbReference>
<proteinExistence type="predicted"/>
<feature type="coiled-coil region" evidence="1">
    <location>
        <begin position="82"/>
        <end position="116"/>
    </location>
</feature>
<reference evidence="2 3" key="1">
    <citation type="journal article" date="2019" name="Nat. Ecol. Evol.">
        <title>Megaphylogeny resolves global patterns of mushroom evolution.</title>
        <authorList>
            <person name="Varga T."/>
            <person name="Krizsan K."/>
            <person name="Foldi C."/>
            <person name="Dima B."/>
            <person name="Sanchez-Garcia M."/>
            <person name="Sanchez-Ramirez S."/>
            <person name="Szollosi G.J."/>
            <person name="Szarkandi J.G."/>
            <person name="Papp V."/>
            <person name="Albert L."/>
            <person name="Andreopoulos W."/>
            <person name="Angelini C."/>
            <person name="Antonin V."/>
            <person name="Barry K.W."/>
            <person name="Bougher N.L."/>
            <person name="Buchanan P."/>
            <person name="Buyck B."/>
            <person name="Bense V."/>
            <person name="Catcheside P."/>
            <person name="Chovatia M."/>
            <person name="Cooper J."/>
            <person name="Damon W."/>
            <person name="Desjardin D."/>
            <person name="Finy P."/>
            <person name="Geml J."/>
            <person name="Haridas S."/>
            <person name="Hughes K."/>
            <person name="Justo A."/>
            <person name="Karasinski D."/>
            <person name="Kautmanova I."/>
            <person name="Kiss B."/>
            <person name="Kocsube S."/>
            <person name="Kotiranta H."/>
            <person name="LaButti K.M."/>
            <person name="Lechner B.E."/>
            <person name="Liimatainen K."/>
            <person name="Lipzen A."/>
            <person name="Lukacs Z."/>
            <person name="Mihaltcheva S."/>
            <person name="Morgado L.N."/>
            <person name="Niskanen T."/>
            <person name="Noordeloos M.E."/>
            <person name="Ohm R.A."/>
            <person name="Ortiz-Santana B."/>
            <person name="Ovrebo C."/>
            <person name="Racz N."/>
            <person name="Riley R."/>
            <person name="Savchenko A."/>
            <person name="Shiryaev A."/>
            <person name="Soop K."/>
            <person name="Spirin V."/>
            <person name="Szebenyi C."/>
            <person name="Tomsovsky M."/>
            <person name="Tulloss R.E."/>
            <person name="Uehling J."/>
            <person name="Grigoriev I.V."/>
            <person name="Vagvolgyi C."/>
            <person name="Papp T."/>
            <person name="Martin F.M."/>
            <person name="Miettinen O."/>
            <person name="Hibbett D.S."/>
            <person name="Nagy L.G."/>
        </authorList>
    </citation>
    <scope>NUCLEOTIDE SEQUENCE [LARGE SCALE GENOMIC DNA]</scope>
    <source>
        <strain evidence="2 3">FP101781</strain>
    </source>
</reference>
<keyword evidence="3" id="KW-1185">Reference proteome</keyword>
<name>A0A4Y7T981_COPMI</name>
<protein>
    <submittedName>
        <fullName evidence="2">Uncharacterized protein</fullName>
    </submittedName>
</protein>
<dbReference type="OrthoDB" id="3221235at2759"/>